<comment type="subcellular location">
    <subcellularLocation>
        <location evidence="1">Membrane</location>
        <topology evidence="1">Multi-pass membrane protein</topology>
    </subcellularLocation>
</comment>
<dbReference type="GO" id="GO:0019706">
    <property type="term" value="F:protein-cysteine S-palmitoyltransferase activity"/>
    <property type="evidence" value="ECO:0000318"/>
    <property type="project" value="GO_Central"/>
</dbReference>
<keyword evidence="2 7" id="KW-0808">Transferase</keyword>
<comment type="catalytic activity">
    <reaction evidence="7">
        <text>L-cysteinyl-[protein] + hexadecanoyl-CoA = S-hexadecanoyl-L-cysteinyl-[protein] + CoA</text>
        <dbReference type="Rhea" id="RHEA:36683"/>
        <dbReference type="Rhea" id="RHEA-COMP:10131"/>
        <dbReference type="Rhea" id="RHEA-COMP:11032"/>
        <dbReference type="ChEBI" id="CHEBI:29950"/>
        <dbReference type="ChEBI" id="CHEBI:57287"/>
        <dbReference type="ChEBI" id="CHEBI:57379"/>
        <dbReference type="ChEBI" id="CHEBI:74151"/>
        <dbReference type="EC" id="2.3.1.225"/>
    </reaction>
</comment>
<evidence type="ECO:0000256" key="3">
    <source>
        <dbReference type="ARBA" id="ARBA00022692"/>
    </source>
</evidence>
<dbReference type="RefSeq" id="XP_001321915.1">
    <property type="nucleotide sequence ID" value="XM_001321880.1"/>
</dbReference>
<reference evidence="10" key="2">
    <citation type="journal article" date="2007" name="Science">
        <title>Draft genome sequence of the sexually transmitted pathogen Trichomonas vaginalis.</title>
        <authorList>
            <person name="Carlton J.M."/>
            <person name="Hirt R.P."/>
            <person name="Silva J.C."/>
            <person name="Delcher A.L."/>
            <person name="Schatz M."/>
            <person name="Zhao Q."/>
            <person name="Wortman J.R."/>
            <person name="Bidwell S.L."/>
            <person name="Alsmark U.C.M."/>
            <person name="Besteiro S."/>
            <person name="Sicheritz-Ponten T."/>
            <person name="Noel C.J."/>
            <person name="Dacks J.B."/>
            <person name="Foster P.G."/>
            <person name="Simillion C."/>
            <person name="Van de Peer Y."/>
            <person name="Miranda-Saavedra D."/>
            <person name="Barton G.J."/>
            <person name="Westrop G.D."/>
            <person name="Mueller S."/>
            <person name="Dessi D."/>
            <person name="Fiori P.L."/>
            <person name="Ren Q."/>
            <person name="Paulsen I."/>
            <person name="Zhang H."/>
            <person name="Bastida-Corcuera F.D."/>
            <person name="Simoes-Barbosa A."/>
            <person name="Brown M.T."/>
            <person name="Hayes R.D."/>
            <person name="Mukherjee M."/>
            <person name="Okumura C.Y."/>
            <person name="Schneider R."/>
            <person name="Smith A.J."/>
            <person name="Vanacova S."/>
            <person name="Villalvazo M."/>
            <person name="Haas B.J."/>
            <person name="Pertea M."/>
            <person name="Feldblyum T.V."/>
            <person name="Utterback T.R."/>
            <person name="Shu C.L."/>
            <person name="Osoegawa K."/>
            <person name="de Jong P.J."/>
            <person name="Hrdy I."/>
            <person name="Horvathova L."/>
            <person name="Zubacova Z."/>
            <person name="Dolezal P."/>
            <person name="Malik S.B."/>
            <person name="Logsdon J.M. Jr."/>
            <person name="Henze K."/>
            <person name="Gupta A."/>
            <person name="Wang C.C."/>
            <person name="Dunne R.L."/>
            <person name="Upcroft J.A."/>
            <person name="Upcroft P."/>
            <person name="White O."/>
            <person name="Salzberg S.L."/>
            <person name="Tang P."/>
            <person name="Chiu C.-H."/>
            <person name="Lee Y.-S."/>
            <person name="Embley T.M."/>
            <person name="Coombs G.H."/>
            <person name="Mottram J.C."/>
            <person name="Tachezy J."/>
            <person name="Fraser-Liggett C.M."/>
            <person name="Johnson P.J."/>
        </authorList>
    </citation>
    <scope>NUCLEOTIDE SEQUENCE [LARGE SCALE GENOMIC DNA]</scope>
    <source>
        <strain evidence="10">G3</strain>
    </source>
</reference>
<gene>
    <name evidence="10" type="ORF">TVAG_098280</name>
</gene>
<dbReference type="GO" id="GO:0006612">
    <property type="term" value="P:protein targeting to membrane"/>
    <property type="evidence" value="ECO:0000318"/>
    <property type="project" value="GO_Central"/>
</dbReference>
<dbReference type="EMBL" id="DS113352">
    <property type="protein sequence ID" value="EAY09692.1"/>
    <property type="molecule type" value="Genomic_DNA"/>
</dbReference>
<dbReference type="PANTHER" id="PTHR22883:SF147">
    <property type="entry name" value="PALMITOYLTRANSFERASE"/>
    <property type="match status" value="1"/>
</dbReference>
<comment type="domain">
    <text evidence="7">The DHHC domain is required for palmitoyltransferase activity.</text>
</comment>
<evidence type="ECO:0000256" key="8">
    <source>
        <dbReference type="SAM" id="MobiDB-lite"/>
    </source>
</evidence>
<accession>A2ECA8</accession>
<feature type="transmembrane region" description="Helical" evidence="7">
    <location>
        <begin position="83"/>
        <end position="109"/>
    </location>
</feature>
<feature type="compositionally biased region" description="Basic and acidic residues" evidence="8">
    <location>
        <begin position="198"/>
        <end position="218"/>
    </location>
</feature>
<dbReference type="GO" id="GO:0005783">
    <property type="term" value="C:endoplasmic reticulum"/>
    <property type="evidence" value="ECO:0000318"/>
    <property type="project" value="GO_Central"/>
</dbReference>
<proteinExistence type="inferred from homology"/>
<evidence type="ECO:0000256" key="1">
    <source>
        <dbReference type="ARBA" id="ARBA00004141"/>
    </source>
</evidence>
<evidence type="ECO:0000256" key="2">
    <source>
        <dbReference type="ARBA" id="ARBA00022679"/>
    </source>
</evidence>
<reference evidence="10" key="1">
    <citation type="submission" date="2006-10" db="EMBL/GenBank/DDBJ databases">
        <authorList>
            <person name="Amadeo P."/>
            <person name="Zhao Q."/>
            <person name="Wortman J."/>
            <person name="Fraser-Liggett C."/>
            <person name="Carlton J."/>
        </authorList>
    </citation>
    <scope>NUCLEOTIDE SEQUENCE</scope>
    <source>
        <strain evidence="10">G3</strain>
    </source>
</reference>
<dbReference type="KEGG" id="tva:4767615"/>
<dbReference type="PANTHER" id="PTHR22883">
    <property type="entry name" value="ZINC FINGER DHHC DOMAIN CONTAINING PROTEIN"/>
    <property type="match status" value="1"/>
</dbReference>
<feature type="region of interest" description="Disordered" evidence="8">
    <location>
        <begin position="197"/>
        <end position="218"/>
    </location>
</feature>
<dbReference type="EC" id="2.3.1.225" evidence="7"/>
<dbReference type="Proteomes" id="UP000001542">
    <property type="component" value="Unassembled WGS sequence"/>
</dbReference>
<evidence type="ECO:0000259" key="9">
    <source>
        <dbReference type="Pfam" id="PF01529"/>
    </source>
</evidence>
<dbReference type="VEuPathDB" id="TrichDB:TVAGG3_0390520"/>
<organism evidence="10 11">
    <name type="scientific">Trichomonas vaginalis (strain ATCC PRA-98 / G3)</name>
    <dbReference type="NCBI Taxonomy" id="412133"/>
    <lineage>
        <taxon>Eukaryota</taxon>
        <taxon>Metamonada</taxon>
        <taxon>Parabasalia</taxon>
        <taxon>Trichomonadida</taxon>
        <taxon>Trichomonadidae</taxon>
        <taxon>Trichomonas</taxon>
    </lineage>
</organism>
<evidence type="ECO:0000256" key="4">
    <source>
        <dbReference type="ARBA" id="ARBA00022989"/>
    </source>
</evidence>
<comment type="similarity">
    <text evidence="7">Belongs to the DHHC palmitoyltransferase family.</text>
</comment>
<protein>
    <recommendedName>
        <fullName evidence="7">Palmitoyltransferase</fullName>
        <ecNumber evidence="7">2.3.1.225</ecNumber>
    </recommendedName>
</protein>
<keyword evidence="3 7" id="KW-0812">Transmembrane</keyword>
<feature type="domain" description="Palmitoyltransferase DHHC" evidence="9">
    <location>
        <begin position="37"/>
        <end position="155"/>
    </location>
</feature>
<dbReference type="InParanoid" id="A2ECA8"/>
<dbReference type="GO" id="GO:0016020">
    <property type="term" value="C:membrane"/>
    <property type="evidence" value="ECO:0007669"/>
    <property type="project" value="UniProtKB-SubCell"/>
</dbReference>
<keyword evidence="6 7" id="KW-0012">Acyltransferase</keyword>
<evidence type="ECO:0000256" key="7">
    <source>
        <dbReference type="RuleBase" id="RU079119"/>
    </source>
</evidence>
<dbReference type="InterPro" id="IPR039859">
    <property type="entry name" value="PFA4/ZDH16/20/ERF2-like"/>
</dbReference>
<dbReference type="Pfam" id="PF01529">
    <property type="entry name" value="DHHC"/>
    <property type="match status" value="1"/>
</dbReference>
<evidence type="ECO:0000313" key="10">
    <source>
        <dbReference type="EMBL" id="EAY09692.1"/>
    </source>
</evidence>
<name>A2ECA8_TRIV3</name>
<evidence type="ECO:0000256" key="6">
    <source>
        <dbReference type="ARBA" id="ARBA00023315"/>
    </source>
</evidence>
<keyword evidence="4 7" id="KW-1133">Transmembrane helix</keyword>
<evidence type="ECO:0000256" key="5">
    <source>
        <dbReference type="ARBA" id="ARBA00023136"/>
    </source>
</evidence>
<dbReference type="OrthoDB" id="331948at2759"/>
<dbReference type="AlphaFoldDB" id="A2ECA8"/>
<evidence type="ECO:0000313" key="11">
    <source>
        <dbReference type="Proteomes" id="UP000001542"/>
    </source>
</evidence>
<keyword evidence="11" id="KW-1185">Reference proteome</keyword>
<dbReference type="GO" id="GO:0005794">
    <property type="term" value="C:Golgi apparatus"/>
    <property type="evidence" value="ECO:0000318"/>
    <property type="project" value="GO_Central"/>
</dbReference>
<dbReference type="PROSITE" id="PS50216">
    <property type="entry name" value="DHHC"/>
    <property type="match status" value="1"/>
</dbReference>
<feature type="transmembrane region" description="Helical" evidence="7">
    <location>
        <begin position="115"/>
        <end position="138"/>
    </location>
</feature>
<dbReference type="InterPro" id="IPR001594">
    <property type="entry name" value="Palmitoyltrfase_DHHC"/>
</dbReference>
<dbReference type="VEuPathDB" id="TrichDB:TVAG_098280"/>
<keyword evidence="5 7" id="KW-0472">Membrane</keyword>
<sequence length="218" mass="25812">MEIAHRRNPGYLPWSWSLTKKKKYTFMELVEGHATTKEQIHFARKKEIPKRGWFSGQYGFMILRADHACFWMDHWIGINNHKWFVLALINGTIFQLFGWLVAVYILFFIGFPYKWYIVLTMIGIEGFFSVVGCGQTFIQIYNLFTNTTVIERLNKWKKKFYHGPCSGWTEVCGPLKYLPTWFIPFRFGEIPDGFGFQESDRWAPPRQKGTEEETKPLL</sequence>